<sequence>MDGSVEKLPTQAARGKTLKEATYGALKAMILIGELAPGSRLTESALAERLKVSRTPLREALNRLERDGLVTNRPRHGCFVAAFDLKTFEESFGIREVLDGYAAEQAAENASAEDKIRLRGILARSQSLVPPAERSMDQMVEQLQLGLDLHHVIARASGNDQLADTLTRILDRCHHFVWMELLWLDHWNEAHDEHVEIVDAICGGNAERAAGLARHHVRSSRDDIRRLLQARFAYKSALARVS</sequence>
<reference evidence="5 6" key="1">
    <citation type="submission" date="2019-08" db="EMBL/GenBank/DDBJ databases">
        <title>Hyperibacter terrae gen. nov., sp. nov. and Hyperibacter viscosus sp. nov., two new members in the family Rhodospirillaceae isolated from the rhizosphere of Hypericum perforatum.</title>
        <authorList>
            <person name="Noviana Z."/>
        </authorList>
    </citation>
    <scope>NUCLEOTIDE SEQUENCE [LARGE SCALE GENOMIC DNA]</scope>
    <source>
        <strain evidence="5 6">R5959</strain>
    </source>
</reference>
<gene>
    <name evidence="5" type="ORF">FRZ61_28010</name>
</gene>
<keyword evidence="1" id="KW-0805">Transcription regulation</keyword>
<dbReference type="Gene3D" id="1.10.10.10">
    <property type="entry name" value="Winged helix-like DNA-binding domain superfamily/Winged helix DNA-binding domain"/>
    <property type="match status" value="1"/>
</dbReference>
<protein>
    <submittedName>
        <fullName evidence="5">GntR family transcriptional regulator</fullName>
    </submittedName>
</protein>
<dbReference type="Pfam" id="PF07729">
    <property type="entry name" value="FCD"/>
    <property type="match status" value="1"/>
</dbReference>
<evidence type="ECO:0000313" key="6">
    <source>
        <dbReference type="Proteomes" id="UP000325797"/>
    </source>
</evidence>
<dbReference type="PRINTS" id="PR00035">
    <property type="entry name" value="HTHGNTR"/>
</dbReference>
<keyword evidence="2" id="KW-0238">DNA-binding</keyword>
<organism evidence="5 6">
    <name type="scientific">Hypericibacter adhaerens</name>
    <dbReference type="NCBI Taxonomy" id="2602016"/>
    <lineage>
        <taxon>Bacteria</taxon>
        <taxon>Pseudomonadati</taxon>
        <taxon>Pseudomonadota</taxon>
        <taxon>Alphaproteobacteria</taxon>
        <taxon>Rhodospirillales</taxon>
        <taxon>Dongiaceae</taxon>
        <taxon>Hypericibacter</taxon>
    </lineage>
</organism>
<dbReference type="SUPFAM" id="SSF48008">
    <property type="entry name" value="GntR ligand-binding domain-like"/>
    <property type="match status" value="1"/>
</dbReference>
<keyword evidence="6" id="KW-1185">Reference proteome</keyword>
<dbReference type="GO" id="GO:0003700">
    <property type="term" value="F:DNA-binding transcription factor activity"/>
    <property type="evidence" value="ECO:0007669"/>
    <property type="project" value="InterPro"/>
</dbReference>
<dbReference type="InterPro" id="IPR011711">
    <property type="entry name" value="GntR_C"/>
</dbReference>
<evidence type="ECO:0000256" key="1">
    <source>
        <dbReference type="ARBA" id="ARBA00023015"/>
    </source>
</evidence>
<dbReference type="PANTHER" id="PTHR43537">
    <property type="entry name" value="TRANSCRIPTIONAL REGULATOR, GNTR FAMILY"/>
    <property type="match status" value="1"/>
</dbReference>
<dbReference type="SUPFAM" id="SSF46785">
    <property type="entry name" value="Winged helix' DNA-binding domain"/>
    <property type="match status" value="1"/>
</dbReference>
<dbReference type="SMART" id="SM00895">
    <property type="entry name" value="FCD"/>
    <property type="match status" value="1"/>
</dbReference>
<evidence type="ECO:0000259" key="4">
    <source>
        <dbReference type="PROSITE" id="PS50949"/>
    </source>
</evidence>
<dbReference type="PANTHER" id="PTHR43537:SF5">
    <property type="entry name" value="UXU OPERON TRANSCRIPTIONAL REGULATOR"/>
    <property type="match status" value="1"/>
</dbReference>
<keyword evidence="3" id="KW-0804">Transcription</keyword>
<dbReference type="Proteomes" id="UP000325797">
    <property type="component" value="Chromosome"/>
</dbReference>
<evidence type="ECO:0000313" key="5">
    <source>
        <dbReference type="EMBL" id="QEX22868.1"/>
    </source>
</evidence>
<dbReference type="GO" id="GO:0003677">
    <property type="term" value="F:DNA binding"/>
    <property type="evidence" value="ECO:0007669"/>
    <property type="project" value="UniProtKB-KW"/>
</dbReference>
<proteinExistence type="predicted"/>
<dbReference type="CDD" id="cd07377">
    <property type="entry name" value="WHTH_GntR"/>
    <property type="match status" value="1"/>
</dbReference>
<accession>A0A5J6MYQ6</accession>
<dbReference type="InterPro" id="IPR036390">
    <property type="entry name" value="WH_DNA-bd_sf"/>
</dbReference>
<dbReference type="SMART" id="SM00345">
    <property type="entry name" value="HTH_GNTR"/>
    <property type="match status" value="1"/>
</dbReference>
<dbReference type="InterPro" id="IPR000524">
    <property type="entry name" value="Tscrpt_reg_HTH_GntR"/>
</dbReference>
<dbReference type="AlphaFoldDB" id="A0A5J6MYQ6"/>
<dbReference type="Gene3D" id="1.20.120.530">
    <property type="entry name" value="GntR ligand-binding domain-like"/>
    <property type="match status" value="1"/>
</dbReference>
<dbReference type="Pfam" id="PF00392">
    <property type="entry name" value="GntR"/>
    <property type="match status" value="1"/>
</dbReference>
<name>A0A5J6MYQ6_9PROT</name>
<dbReference type="PROSITE" id="PS50949">
    <property type="entry name" value="HTH_GNTR"/>
    <property type="match status" value="1"/>
</dbReference>
<feature type="domain" description="HTH gntR-type" evidence="4">
    <location>
        <begin position="16"/>
        <end position="83"/>
    </location>
</feature>
<evidence type="ECO:0000256" key="3">
    <source>
        <dbReference type="ARBA" id="ARBA00023163"/>
    </source>
</evidence>
<dbReference type="EMBL" id="CP042582">
    <property type="protein sequence ID" value="QEX22868.1"/>
    <property type="molecule type" value="Genomic_DNA"/>
</dbReference>
<dbReference type="InterPro" id="IPR036388">
    <property type="entry name" value="WH-like_DNA-bd_sf"/>
</dbReference>
<evidence type="ECO:0000256" key="2">
    <source>
        <dbReference type="ARBA" id="ARBA00023125"/>
    </source>
</evidence>
<dbReference type="KEGG" id="hadh:FRZ61_28010"/>
<dbReference type="InterPro" id="IPR008920">
    <property type="entry name" value="TF_FadR/GntR_C"/>
</dbReference>